<dbReference type="EMBL" id="MU853231">
    <property type="protein sequence ID" value="KAK4122478.1"/>
    <property type="molecule type" value="Genomic_DNA"/>
</dbReference>
<dbReference type="Proteomes" id="UP001302602">
    <property type="component" value="Unassembled WGS sequence"/>
</dbReference>
<gene>
    <name evidence="1" type="ORF">N657DRAFT_721049</name>
</gene>
<dbReference type="AlphaFoldDB" id="A0AAN6TXE6"/>
<dbReference type="GeneID" id="87834294"/>
<sequence length="113" mass="12293">MGQPGTMSDASRGTAWSAVSRISPRPFKSASFKPPRGSVPGTRADFSLLGTCNIITSWHASQHPVPGLSVDRSLSCPGLLACLRSRQIVPRSVMYALFSTFRSERGCERLQLR</sequence>
<organism evidence="1 2">
    <name type="scientific">Parathielavia appendiculata</name>
    <dbReference type="NCBI Taxonomy" id="2587402"/>
    <lineage>
        <taxon>Eukaryota</taxon>
        <taxon>Fungi</taxon>
        <taxon>Dikarya</taxon>
        <taxon>Ascomycota</taxon>
        <taxon>Pezizomycotina</taxon>
        <taxon>Sordariomycetes</taxon>
        <taxon>Sordariomycetidae</taxon>
        <taxon>Sordariales</taxon>
        <taxon>Chaetomiaceae</taxon>
        <taxon>Parathielavia</taxon>
    </lineage>
</organism>
<comment type="caution">
    <text evidence="1">The sequence shown here is derived from an EMBL/GenBank/DDBJ whole genome shotgun (WGS) entry which is preliminary data.</text>
</comment>
<evidence type="ECO:0000313" key="1">
    <source>
        <dbReference type="EMBL" id="KAK4122478.1"/>
    </source>
</evidence>
<protein>
    <submittedName>
        <fullName evidence="1">Uncharacterized protein</fullName>
    </submittedName>
</protein>
<accession>A0AAN6TXE6</accession>
<proteinExistence type="predicted"/>
<keyword evidence="2" id="KW-1185">Reference proteome</keyword>
<reference evidence="1" key="1">
    <citation type="journal article" date="2023" name="Mol. Phylogenet. Evol.">
        <title>Genome-scale phylogeny and comparative genomics of the fungal order Sordariales.</title>
        <authorList>
            <person name="Hensen N."/>
            <person name="Bonometti L."/>
            <person name="Westerberg I."/>
            <person name="Brannstrom I.O."/>
            <person name="Guillou S."/>
            <person name="Cros-Aarteil S."/>
            <person name="Calhoun S."/>
            <person name="Haridas S."/>
            <person name="Kuo A."/>
            <person name="Mondo S."/>
            <person name="Pangilinan J."/>
            <person name="Riley R."/>
            <person name="LaButti K."/>
            <person name="Andreopoulos B."/>
            <person name="Lipzen A."/>
            <person name="Chen C."/>
            <person name="Yan M."/>
            <person name="Daum C."/>
            <person name="Ng V."/>
            <person name="Clum A."/>
            <person name="Steindorff A."/>
            <person name="Ohm R.A."/>
            <person name="Martin F."/>
            <person name="Silar P."/>
            <person name="Natvig D.O."/>
            <person name="Lalanne C."/>
            <person name="Gautier V."/>
            <person name="Ament-Velasquez S.L."/>
            <person name="Kruys A."/>
            <person name="Hutchinson M.I."/>
            <person name="Powell A.J."/>
            <person name="Barry K."/>
            <person name="Miller A.N."/>
            <person name="Grigoriev I.V."/>
            <person name="Debuchy R."/>
            <person name="Gladieux P."/>
            <person name="Hiltunen Thoren M."/>
            <person name="Johannesson H."/>
        </authorList>
    </citation>
    <scope>NUCLEOTIDE SEQUENCE</scope>
    <source>
        <strain evidence="1">CBS 731.68</strain>
    </source>
</reference>
<reference evidence="1" key="2">
    <citation type="submission" date="2023-05" db="EMBL/GenBank/DDBJ databases">
        <authorList>
            <consortium name="Lawrence Berkeley National Laboratory"/>
            <person name="Steindorff A."/>
            <person name="Hensen N."/>
            <person name="Bonometti L."/>
            <person name="Westerberg I."/>
            <person name="Brannstrom I.O."/>
            <person name="Guillou S."/>
            <person name="Cros-Aarteil S."/>
            <person name="Calhoun S."/>
            <person name="Haridas S."/>
            <person name="Kuo A."/>
            <person name="Mondo S."/>
            <person name="Pangilinan J."/>
            <person name="Riley R."/>
            <person name="Labutti K."/>
            <person name="Andreopoulos B."/>
            <person name="Lipzen A."/>
            <person name="Chen C."/>
            <person name="Yanf M."/>
            <person name="Daum C."/>
            <person name="Ng V."/>
            <person name="Clum A."/>
            <person name="Ohm R."/>
            <person name="Martin F."/>
            <person name="Silar P."/>
            <person name="Natvig D."/>
            <person name="Lalanne C."/>
            <person name="Gautier V."/>
            <person name="Ament-Velasquez S.L."/>
            <person name="Kruys A."/>
            <person name="Hutchinson M.I."/>
            <person name="Powell A.J."/>
            <person name="Barry K."/>
            <person name="Miller A.N."/>
            <person name="Grigoriev I.V."/>
            <person name="Debuchy R."/>
            <person name="Gladieux P."/>
            <person name="Thoren M.H."/>
            <person name="Johannesson H."/>
        </authorList>
    </citation>
    <scope>NUCLEOTIDE SEQUENCE</scope>
    <source>
        <strain evidence="1">CBS 731.68</strain>
    </source>
</reference>
<name>A0AAN6TXE6_9PEZI</name>
<dbReference type="RefSeq" id="XP_062646249.1">
    <property type="nucleotide sequence ID" value="XM_062797515.1"/>
</dbReference>
<evidence type="ECO:0000313" key="2">
    <source>
        <dbReference type="Proteomes" id="UP001302602"/>
    </source>
</evidence>